<organism evidence="3 4">
    <name type="scientific">Pseudomonas fluorescens</name>
    <dbReference type="NCBI Taxonomy" id="294"/>
    <lineage>
        <taxon>Bacteria</taxon>
        <taxon>Pseudomonadati</taxon>
        <taxon>Pseudomonadota</taxon>
        <taxon>Gammaproteobacteria</taxon>
        <taxon>Pseudomonadales</taxon>
        <taxon>Pseudomonadaceae</taxon>
        <taxon>Pseudomonas</taxon>
    </lineage>
</organism>
<accession>A0A5E7QFX9</accession>
<feature type="compositionally biased region" description="Basic and acidic residues" evidence="1">
    <location>
        <begin position="446"/>
        <end position="463"/>
    </location>
</feature>
<dbReference type="InterPro" id="IPR006915">
    <property type="entry name" value="DUF637_hemagglutn_put"/>
</dbReference>
<dbReference type="EMBL" id="CABVIH010000066">
    <property type="protein sequence ID" value="VVP61106.1"/>
    <property type="molecule type" value="Genomic_DNA"/>
</dbReference>
<feature type="region of interest" description="Disordered" evidence="1">
    <location>
        <begin position="412"/>
        <end position="463"/>
    </location>
</feature>
<dbReference type="Proteomes" id="UP000375525">
    <property type="component" value="Unassembled WGS sequence"/>
</dbReference>
<feature type="domain" description="DUF637" evidence="2">
    <location>
        <begin position="1"/>
        <end position="135"/>
    </location>
</feature>
<evidence type="ECO:0000313" key="4">
    <source>
        <dbReference type="Proteomes" id="UP000375525"/>
    </source>
</evidence>
<reference evidence="3 4" key="1">
    <citation type="submission" date="2019-09" db="EMBL/GenBank/DDBJ databases">
        <authorList>
            <person name="Chandra G."/>
            <person name="Truman W A."/>
        </authorList>
    </citation>
    <scope>NUCLEOTIDE SEQUENCE [LARGE SCALE GENOMIC DNA]</scope>
    <source>
        <strain evidence="3">PS880</strain>
    </source>
</reference>
<proteinExistence type="predicted"/>
<gene>
    <name evidence="3" type="ORF">PS880_06252</name>
</gene>
<protein>
    <recommendedName>
        <fullName evidence="2">DUF637 domain-containing protein</fullName>
    </recommendedName>
</protein>
<sequence length="463" mass="48203">MTSSDALKGYAISGVTAGMTAGYFDDWTGTATDPITGKVTTNLSTWKGIGQFAANQGLQNGTSVAMSKIMGQGGDLGDALQNTLFNTLAAASFNAVGDYVPAHDGSLQKVMVHAMVGGLLSQVSGGDFRTGALAAGANEALVADLDKLVQGNPNLLSMSSQLVGMLAAATQRNADAESLQKGAWVAQNATQYNFLNHDQLAEAAKELRACANAACREELVARYKDLSFAQDLEAAAACSASPASCAAYSKEVANTMANLDDIYQTLGDGPIQEWETLRQSNLGFQDMLATFTAGHTSASIAEAMQQKWGLSDAETKVVAENLVLVAAGGVAAIAAKKALVALKSKSDAAAKANVGSISHISGVNLPKSQSKMIADFEAAGYPTKPVVSPTSGNVVGTQYILPDGSRVRVMQADGRSPQRASFENANGGPVDPTTGKPPQPPQGLSKSERKQWIRERTHIEQVD</sequence>
<dbReference type="AlphaFoldDB" id="A0A5E7QFX9"/>
<name>A0A5E7QFX9_PSEFL</name>
<evidence type="ECO:0000259" key="2">
    <source>
        <dbReference type="Pfam" id="PF04830"/>
    </source>
</evidence>
<dbReference type="Pfam" id="PF04830">
    <property type="entry name" value="DUF637"/>
    <property type="match status" value="1"/>
</dbReference>
<evidence type="ECO:0000313" key="3">
    <source>
        <dbReference type="EMBL" id="VVP61106.1"/>
    </source>
</evidence>
<evidence type="ECO:0000256" key="1">
    <source>
        <dbReference type="SAM" id="MobiDB-lite"/>
    </source>
</evidence>